<comment type="pathway">
    <text evidence="1">Cofactor biosynthesis; thiamine diphosphate biosynthesis.</text>
</comment>
<reference evidence="3 4" key="2">
    <citation type="submission" date="2019-09" db="EMBL/GenBank/DDBJ databases">
        <title>Complete genome sequencing of four Arcobacter species reveals a diverse suite of mobile elements.</title>
        <authorList>
            <person name="Miller W.G."/>
            <person name="Yee E."/>
            <person name="Bono J.L."/>
        </authorList>
    </citation>
    <scope>NUCLEOTIDE SEQUENCE [LARGE SCALE GENOMIC DNA]</scope>
    <source>
        <strain evidence="3 4">LMG 26638</strain>
    </source>
</reference>
<keyword evidence="2" id="KW-0784">Thiamine biosynthesis</keyword>
<dbReference type="PANTHER" id="PTHR20857:SF15">
    <property type="entry name" value="THIAMINE-PHOSPHATE SYNTHASE"/>
    <property type="match status" value="1"/>
</dbReference>
<evidence type="ECO:0000313" key="4">
    <source>
        <dbReference type="Proteomes" id="UP000322726"/>
    </source>
</evidence>
<dbReference type="InterPro" id="IPR013785">
    <property type="entry name" value="Aldolase_TIM"/>
</dbReference>
<dbReference type="GO" id="GO:0004789">
    <property type="term" value="F:thiamine-phosphate diphosphorylase activity"/>
    <property type="evidence" value="ECO:0007669"/>
    <property type="project" value="TreeGrafter"/>
</dbReference>
<dbReference type="PANTHER" id="PTHR20857">
    <property type="entry name" value="THIAMINE-PHOSPHATE PYROPHOSPHORYLASE"/>
    <property type="match status" value="1"/>
</dbReference>
<dbReference type="GO" id="GO:0009228">
    <property type="term" value="P:thiamine biosynthetic process"/>
    <property type="evidence" value="ECO:0007669"/>
    <property type="project" value="UniProtKB-KW"/>
</dbReference>
<dbReference type="InterPro" id="IPR036206">
    <property type="entry name" value="ThiamineP_synth_sf"/>
</dbReference>
<reference evidence="3 4" key="3">
    <citation type="submission" date="2019-09" db="EMBL/GenBank/DDBJ databases">
        <title>Taxonomic note: a critical rebuttal of the proposed division of the genus Arcobacter into six genera, emended descriptions of Arcobacter anaerophilus and the genus Arcobacter, and an assessment of genus-level boundaries for Epsilonproteobacteria using in silico genomic comparator tools.</title>
        <authorList>
            <person name="On S.L.W."/>
            <person name="Miller W.G."/>
            <person name="Biggs P."/>
            <person name="Cornelius A."/>
            <person name="Vandamme P."/>
        </authorList>
    </citation>
    <scope>NUCLEOTIDE SEQUENCE [LARGE SCALE GENOMIC DNA]</scope>
    <source>
        <strain evidence="3 4">LMG 26638</strain>
    </source>
</reference>
<evidence type="ECO:0000256" key="1">
    <source>
        <dbReference type="ARBA" id="ARBA00004948"/>
    </source>
</evidence>
<dbReference type="InterPro" id="IPR022998">
    <property type="entry name" value="ThiamineP_synth_TenI"/>
</dbReference>
<dbReference type="Pfam" id="PF02581">
    <property type="entry name" value="TMP-TENI"/>
    <property type="match status" value="1"/>
</dbReference>
<dbReference type="RefSeq" id="WP_130232463.1">
    <property type="nucleotide sequence ID" value="NZ_BMEF01000001.1"/>
</dbReference>
<keyword evidence="4" id="KW-1185">Reference proteome</keyword>
<proteinExistence type="predicted"/>
<sequence length="188" mass="21733">MQEEFISYLITDPKYYSDNKELFEKNLFKVLSKNRVDFACFRDKTSPNFKDLAEIFVKICKNFDIKKILINGDYELAKKLNADGVHLTSKQFDDITKAKKLGLYTIISCHNFNDIEKAQNRHVNAITYSPIFKTPNKGEPKGIDKLKQTIKIYEDIDIIALGGIVNDEQVEQIKKSKAFGFASIRYFI</sequence>
<dbReference type="OrthoDB" id="5347413at2"/>
<gene>
    <name evidence="3" type="ORF">APAC_0334</name>
</gene>
<dbReference type="SUPFAM" id="SSF51391">
    <property type="entry name" value="Thiamin phosphate synthase"/>
    <property type="match status" value="1"/>
</dbReference>
<evidence type="ECO:0000256" key="2">
    <source>
        <dbReference type="ARBA" id="ARBA00022977"/>
    </source>
</evidence>
<dbReference type="EMBL" id="CP035928">
    <property type="protein sequence ID" value="QEP33496.1"/>
    <property type="molecule type" value="Genomic_DNA"/>
</dbReference>
<dbReference type="GO" id="GO:0005737">
    <property type="term" value="C:cytoplasm"/>
    <property type="evidence" value="ECO:0007669"/>
    <property type="project" value="TreeGrafter"/>
</dbReference>
<dbReference type="KEGG" id="apai:APAC_0334"/>
<dbReference type="Gene3D" id="3.20.20.70">
    <property type="entry name" value="Aldolase class I"/>
    <property type="match status" value="1"/>
</dbReference>
<dbReference type="Proteomes" id="UP000322726">
    <property type="component" value="Chromosome"/>
</dbReference>
<organism evidence="3 4">
    <name type="scientific">Malaciobacter pacificus</name>
    <dbReference type="NCBI Taxonomy" id="1080223"/>
    <lineage>
        <taxon>Bacteria</taxon>
        <taxon>Pseudomonadati</taxon>
        <taxon>Campylobacterota</taxon>
        <taxon>Epsilonproteobacteria</taxon>
        <taxon>Campylobacterales</taxon>
        <taxon>Arcobacteraceae</taxon>
        <taxon>Malaciobacter</taxon>
    </lineage>
</organism>
<dbReference type="CDD" id="cd00564">
    <property type="entry name" value="TMP_TenI"/>
    <property type="match status" value="1"/>
</dbReference>
<accession>A0A5C2H8F5</accession>
<reference evidence="4" key="1">
    <citation type="submission" date="2019-09" db="EMBL/GenBank/DDBJ databases">
        <title>Complete genome sequencing of four Arcobacter species reveals a diverse suite of mobile elements.</title>
        <authorList>
            <person name="On S.L.W."/>
            <person name="Miller W.G."/>
            <person name="Biggs P."/>
            <person name="Cornelius A."/>
            <person name="Vandamme P."/>
        </authorList>
    </citation>
    <scope>NUCLEOTIDE SEQUENCE [LARGE SCALE GENOMIC DNA]</scope>
    <source>
        <strain evidence="4">LMG 26638</strain>
    </source>
</reference>
<dbReference type="AlphaFoldDB" id="A0A5C2H8F5"/>
<evidence type="ECO:0000313" key="3">
    <source>
        <dbReference type="EMBL" id="QEP33496.1"/>
    </source>
</evidence>
<protein>
    <submittedName>
        <fullName evidence="3">Thiamine phosphate synthase (TMP-TENI domain)</fullName>
    </submittedName>
</protein>
<name>A0A5C2H8F5_9BACT</name>